<dbReference type="InterPro" id="IPR003593">
    <property type="entry name" value="AAA+_ATPase"/>
</dbReference>
<dbReference type="Proteomes" id="UP001157138">
    <property type="component" value="Unassembled WGS sequence"/>
</dbReference>
<dbReference type="Gene3D" id="3.40.50.300">
    <property type="entry name" value="P-loop containing nucleotide triphosphate hydrolases"/>
    <property type="match status" value="1"/>
</dbReference>
<evidence type="ECO:0000256" key="2">
    <source>
        <dbReference type="ARBA" id="ARBA00005417"/>
    </source>
</evidence>
<evidence type="ECO:0000256" key="3">
    <source>
        <dbReference type="ARBA" id="ARBA00022448"/>
    </source>
</evidence>
<protein>
    <submittedName>
        <fullName evidence="7">Arginine ABC transporter ATP-binding protein</fullName>
    </submittedName>
</protein>
<evidence type="ECO:0000256" key="5">
    <source>
        <dbReference type="ARBA" id="ARBA00022840"/>
    </source>
</evidence>
<comment type="caution">
    <text evidence="7">The sequence shown here is derived from an EMBL/GenBank/DDBJ whole genome shotgun (WGS) entry which is preliminary data.</text>
</comment>
<dbReference type="SUPFAM" id="SSF52540">
    <property type="entry name" value="P-loop containing nucleoside triphosphate hydrolases"/>
    <property type="match status" value="1"/>
</dbReference>
<accession>A0ABQ6F0L7</accession>
<feature type="domain" description="ABC transporter" evidence="6">
    <location>
        <begin position="4"/>
        <end position="229"/>
    </location>
</feature>
<comment type="subcellular location">
    <subcellularLocation>
        <location evidence="1">Cell inner membrane</location>
        <topology evidence="1">Peripheral membrane protein</topology>
    </subcellularLocation>
</comment>
<dbReference type="InterPro" id="IPR003439">
    <property type="entry name" value="ABC_transporter-like_ATP-bd"/>
</dbReference>
<dbReference type="PROSITE" id="PS50893">
    <property type="entry name" value="ABC_TRANSPORTER_2"/>
    <property type="match status" value="1"/>
</dbReference>
<evidence type="ECO:0000313" key="8">
    <source>
        <dbReference type="Proteomes" id="UP001157138"/>
    </source>
</evidence>
<dbReference type="RefSeq" id="WP_284192671.1">
    <property type="nucleotide sequence ID" value="NZ_BSPW01000054.1"/>
</dbReference>
<dbReference type="PANTHER" id="PTHR43166">
    <property type="entry name" value="AMINO ACID IMPORT ATP-BINDING PROTEIN"/>
    <property type="match status" value="1"/>
</dbReference>
<reference evidence="8" key="1">
    <citation type="journal article" date="2019" name="Int. J. Syst. Evol. Microbiol.">
        <title>The Global Catalogue of Microorganisms (GCM) 10K type strain sequencing project: providing services to taxonomists for standard genome sequencing and annotation.</title>
        <authorList>
            <consortium name="The Broad Institute Genomics Platform"/>
            <consortium name="The Broad Institute Genome Sequencing Center for Infectious Disease"/>
            <person name="Wu L."/>
            <person name="Ma J."/>
        </authorList>
    </citation>
    <scope>NUCLEOTIDE SEQUENCE [LARGE SCALE GENOMIC DNA]</scope>
    <source>
        <strain evidence="8">NBRC 108723</strain>
    </source>
</reference>
<comment type="similarity">
    <text evidence="2">Belongs to the ABC transporter superfamily.</text>
</comment>
<dbReference type="SMART" id="SM00382">
    <property type="entry name" value="AAA"/>
    <property type="match status" value="1"/>
</dbReference>
<sequence>MNAIEFIDVGKQYGELEALCDIRLSVKKGETLVICGPSGAGKSTLLRALNGLESISRGEIKVFGQPIAKALPEKVAMVFQHFHLFPHLSIVDNLIHAPIRALKLSRRDAIAAAMRVLNQVGIADQADKYPPQLSTGQQQRVAIARSLCMQPDLLLFDEPTSTDTTQEVMKVMTDIAKSDITMVCVTHEIDFARKIADRIVFMDKGKVVEIAPPEQLLTNPQHPKTQHFLEQLLSYQ</sequence>
<dbReference type="GO" id="GO:0005524">
    <property type="term" value="F:ATP binding"/>
    <property type="evidence" value="ECO:0007669"/>
    <property type="project" value="UniProtKB-KW"/>
</dbReference>
<keyword evidence="5 7" id="KW-0067">ATP-binding</keyword>
<dbReference type="PANTHER" id="PTHR43166:SF4">
    <property type="entry name" value="PHOSPHONATES IMPORT ATP-BINDING PROTEIN PHNC"/>
    <property type="match status" value="1"/>
</dbReference>
<dbReference type="InterPro" id="IPR030679">
    <property type="entry name" value="ABC_ATPase_HisP-typ"/>
</dbReference>
<dbReference type="Pfam" id="PF00005">
    <property type="entry name" value="ABC_tran"/>
    <property type="match status" value="1"/>
</dbReference>
<evidence type="ECO:0000313" key="7">
    <source>
        <dbReference type="EMBL" id="GLT18797.1"/>
    </source>
</evidence>
<evidence type="ECO:0000259" key="6">
    <source>
        <dbReference type="PROSITE" id="PS50893"/>
    </source>
</evidence>
<keyword evidence="4" id="KW-0547">Nucleotide-binding</keyword>
<name>A0ABQ6F0L7_9VIBR</name>
<dbReference type="InterPro" id="IPR027417">
    <property type="entry name" value="P-loop_NTPase"/>
</dbReference>
<proteinExistence type="inferred from homology"/>
<dbReference type="PIRSF" id="PIRSF039085">
    <property type="entry name" value="ABC_ATPase_HisP"/>
    <property type="match status" value="1"/>
</dbReference>
<evidence type="ECO:0000256" key="4">
    <source>
        <dbReference type="ARBA" id="ARBA00022741"/>
    </source>
</evidence>
<dbReference type="InterPro" id="IPR050086">
    <property type="entry name" value="MetN_ABC_transporter-like"/>
</dbReference>
<keyword evidence="3" id="KW-0813">Transport</keyword>
<keyword evidence="8" id="KW-1185">Reference proteome</keyword>
<evidence type="ECO:0000256" key="1">
    <source>
        <dbReference type="ARBA" id="ARBA00004417"/>
    </source>
</evidence>
<dbReference type="EMBL" id="BSPW01000054">
    <property type="protein sequence ID" value="GLT18797.1"/>
    <property type="molecule type" value="Genomic_DNA"/>
</dbReference>
<gene>
    <name evidence="7" type="ORF">GCM10007938_25780</name>
</gene>
<organism evidence="7 8">
    <name type="scientific">Vibrio zhanjiangensis</name>
    <dbReference type="NCBI Taxonomy" id="1046128"/>
    <lineage>
        <taxon>Bacteria</taxon>
        <taxon>Pseudomonadati</taxon>
        <taxon>Pseudomonadota</taxon>
        <taxon>Gammaproteobacteria</taxon>
        <taxon>Vibrionales</taxon>
        <taxon>Vibrionaceae</taxon>
        <taxon>Vibrio</taxon>
    </lineage>
</organism>